<keyword evidence="3" id="KW-1185">Reference proteome</keyword>
<evidence type="ECO:0000256" key="1">
    <source>
        <dbReference type="SAM" id="Phobius"/>
    </source>
</evidence>
<keyword evidence="1" id="KW-0812">Transmembrane</keyword>
<keyword evidence="1" id="KW-0472">Membrane</keyword>
<proteinExistence type="predicted"/>
<reference evidence="2 3" key="1">
    <citation type="submission" date="2020-04" db="EMBL/GenBank/DDBJ databases">
        <title>Genome sequencing of novel species.</title>
        <authorList>
            <person name="Heo J."/>
            <person name="Kim S.-J."/>
            <person name="Kim J.-S."/>
            <person name="Hong S.-B."/>
            <person name="Kwon S.-W."/>
        </authorList>
    </citation>
    <scope>NUCLEOTIDE SEQUENCE [LARGE SCALE GENOMIC DNA]</scope>
    <source>
        <strain evidence="2 3">CJU-R4</strain>
    </source>
</reference>
<dbReference type="AlphaFoldDB" id="A0A7L5DJN9"/>
<dbReference type="KEGG" id="srho:HH216_03900"/>
<organism evidence="2 3">
    <name type="scientific">Spirosoma rhododendri</name>
    <dbReference type="NCBI Taxonomy" id="2728024"/>
    <lineage>
        <taxon>Bacteria</taxon>
        <taxon>Pseudomonadati</taxon>
        <taxon>Bacteroidota</taxon>
        <taxon>Cytophagia</taxon>
        <taxon>Cytophagales</taxon>
        <taxon>Cytophagaceae</taxon>
        <taxon>Spirosoma</taxon>
    </lineage>
</organism>
<feature type="transmembrane region" description="Helical" evidence="1">
    <location>
        <begin position="77"/>
        <end position="101"/>
    </location>
</feature>
<feature type="transmembrane region" description="Helical" evidence="1">
    <location>
        <begin position="50"/>
        <end position="70"/>
    </location>
</feature>
<dbReference type="InterPro" id="IPR025363">
    <property type="entry name" value="DUF4267"/>
</dbReference>
<name>A0A7L5DJN9_9BACT</name>
<dbReference type="RefSeq" id="WP_169549596.1">
    <property type="nucleotide sequence ID" value="NZ_CP051677.1"/>
</dbReference>
<dbReference type="EMBL" id="CP051677">
    <property type="protein sequence ID" value="QJD77652.1"/>
    <property type="molecule type" value="Genomic_DNA"/>
</dbReference>
<dbReference type="Pfam" id="PF14087">
    <property type="entry name" value="DUF4267"/>
    <property type="match status" value="1"/>
</dbReference>
<protein>
    <submittedName>
        <fullName evidence="2">DUF4267 domain-containing protein</fullName>
    </submittedName>
</protein>
<sequence>MQTEQLPRWAKIAGYTFGALLMFIGLRFLIMPQAAERGFGLIYDQSAYSFHYIKGIRDIFSGLILAIFTYMNWRLPLAVTLLAGSLIPTVDMLVVMTAARAVPGAEWIHGSTALAIWVTTYFLLRRRR</sequence>
<keyword evidence="1" id="KW-1133">Transmembrane helix</keyword>
<feature type="transmembrane region" description="Helical" evidence="1">
    <location>
        <begin position="12"/>
        <end position="30"/>
    </location>
</feature>
<evidence type="ECO:0000313" key="2">
    <source>
        <dbReference type="EMBL" id="QJD77652.1"/>
    </source>
</evidence>
<accession>A0A7L5DJN9</accession>
<evidence type="ECO:0000313" key="3">
    <source>
        <dbReference type="Proteomes" id="UP000501128"/>
    </source>
</evidence>
<feature type="transmembrane region" description="Helical" evidence="1">
    <location>
        <begin position="107"/>
        <end position="124"/>
    </location>
</feature>
<dbReference type="Proteomes" id="UP000501128">
    <property type="component" value="Chromosome"/>
</dbReference>
<gene>
    <name evidence="2" type="ORF">HH216_03900</name>
</gene>